<dbReference type="EMBL" id="JBHSFK010000029">
    <property type="protein sequence ID" value="MFC4504886.1"/>
    <property type="molecule type" value="Genomic_DNA"/>
</dbReference>
<dbReference type="Proteomes" id="UP001595839">
    <property type="component" value="Unassembled WGS sequence"/>
</dbReference>
<feature type="domain" description="MftR C-terminal" evidence="1">
    <location>
        <begin position="40"/>
        <end position="148"/>
    </location>
</feature>
<keyword evidence="3" id="KW-1185">Reference proteome</keyword>
<comment type="caution">
    <text evidence="2">The sequence shown here is derived from an EMBL/GenBank/DDBJ whole genome shotgun (WGS) entry which is preliminary data.</text>
</comment>
<name>A0ABV9B0N8_9ACTN</name>
<dbReference type="RefSeq" id="WP_381181073.1">
    <property type="nucleotide sequence ID" value="NZ_JBHSFK010000029.1"/>
</dbReference>
<protein>
    <submittedName>
        <fullName evidence="2">TetR/AcrR family transcriptional regulator</fullName>
    </submittedName>
</protein>
<evidence type="ECO:0000259" key="1">
    <source>
        <dbReference type="Pfam" id="PF17754"/>
    </source>
</evidence>
<accession>A0ABV9B0N8</accession>
<dbReference type="Pfam" id="PF17754">
    <property type="entry name" value="TetR_C_14"/>
    <property type="match status" value="1"/>
</dbReference>
<reference evidence="3" key="1">
    <citation type="journal article" date="2019" name="Int. J. Syst. Evol. Microbiol.">
        <title>The Global Catalogue of Microorganisms (GCM) 10K type strain sequencing project: providing services to taxonomists for standard genome sequencing and annotation.</title>
        <authorList>
            <consortium name="The Broad Institute Genomics Platform"/>
            <consortium name="The Broad Institute Genome Sequencing Center for Infectious Disease"/>
            <person name="Wu L."/>
            <person name="Ma J."/>
        </authorList>
    </citation>
    <scope>NUCLEOTIDE SEQUENCE [LARGE SCALE GENOMIC DNA]</scope>
    <source>
        <strain evidence="3">CGMCC 4.7177</strain>
    </source>
</reference>
<dbReference type="Gene3D" id="1.10.357.10">
    <property type="entry name" value="Tetracycline Repressor, domain 2"/>
    <property type="match status" value="1"/>
</dbReference>
<gene>
    <name evidence="2" type="ORF">ACFPIH_36200</name>
</gene>
<dbReference type="InterPro" id="IPR041347">
    <property type="entry name" value="MftR_C"/>
</dbReference>
<evidence type="ECO:0000313" key="3">
    <source>
        <dbReference type="Proteomes" id="UP001595839"/>
    </source>
</evidence>
<proteinExistence type="predicted"/>
<evidence type="ECO:0000313" key="2">
    <source>
        <dbReference type="EMBL" id="MFC4504886.1"/>
    </source>
</evidence>
<organism evidence="2 3">
    <name type="scientific">Streptomyces vulcanius</name>
    <dbReference type="NCBI Taxonomy" id="1441876"/>
    <lineage>
        <taxon>Bacteria</taxon>
        <taxon>Bacillati</taxon>
        <taxon>Actinomycetota</taxon>
        <taxon>Actinomycetes</taxon>
        <taxon>Kitasatosporales</taxon>
        <taxon>Streptomycetaceae</taxon>
        <taxon>Streptomyces</taxon>
    </lineage>
</organism>
<sequence>MSRRTLFHYFDSKDAILTAWVGELEELVRSVVAEQPPEAAPLAAVQQAMHALTARYQTEEALAIDRLMRSTDALRARKQANYERQERSLYAALAERWPDPTCQSELRLVAVVGIGVLRLAIENWGHDAHRGPLSDHLDVAFATLQSAMASNEAPPPTAA</sequence>